<comment type="caution">
    <text evidence="1">The sequence shown here is derived from an EMBL/GenBank/DDBJ whole genome shotgun (WGS) entry which is preliminary data.</text>
</comment>
<accession>A0A835UZU0</accession>
<protein>
    <submittedName>
        <fullName evidence="1">Uncharacterized protein</fullName>
    </submittedName>
</protein>
<evidence type="ECO:0000313" key="2">
    <source>
        <dbReference type="Proteomes" id="UP000639772"/>
    </source>
</evidence>
<dbReference type="EMBL" id="JADCNM010000006">
    <property type="protein sequence ID" value="KAG0477881.1"/>
    <property type="molecule type" value="Genomic_DNA"/>
</dbReference>
<dbReference type="Proteomes" id="UP000639772">
    <property type="component" value="Chromosome 6"/>
</dbReference>
<gene>
    <name evidence="1" type="ORF">HPP92_012600</name>
</gene>
<evidence type="ECO:0000313" key="1">
    <source>
        <dbReference type="EMBL" id="KAG0477881.1"/>
    </source>
</evidence>
<sequence>MDHLGKCHPSLIVNHNHIQRIFLSLFYEGEAATEHKAGFQLLVDGQDGFWEKSA</sequence>
<name>A0A835UZU0_VANPL</name>
<reference evidence="1 2" key="1">
    <citation type="journal article" date="2020" name="Nat. Food">
        <title>A phased Vanilla planifolia genome enables genetic improvement of flavour and production.</title>
        <authorList>
            <person name="Hasing T."/>
            <person name="Tang H."/>
            <person name="Brym M."/>
            <person name="Khazi F."/>
            <person name="Huang T."/>
            <person name="Chambers A.H."/>
        </authorList>
    </citation>
    <scope>NUCLEOTIDE SEQUENCE [LARGE SCALE GENOMIC DNA]</scope>
    <source>
        <tissue evidence="1">Leaf</tissue>
    </source>
</reference>
<organism evidence="1 2">
    <name type="scientific">Vanilla planifolia</name>
    <name type="common">Vanilla</name>
    <dbReference type="NCBI Taxonomy" id="51239"/>
    <lineage>
        <taxon>Eukaryota</taxon>
        <taxon>Viridiplantae</taxon>
        <taxon>Streptophyta</taxon>
        <taxon>Embryophyta</taxon>
        <taxon>Tracheophyta</taxon>
        <taxon>Spermatophyta</taxon>
        <taxon>Magnoliopsida</taxon>
        <taxon>Liliopsida</taxon>
        <taxon>Asparagales</taxon>
        <taxon>Orchidaceae</taxon>
        <taxon>Vanilloideae</taxon>
        <taxon>Vanilleae</taxon>
        <taxon>Vanilla</taxon>
    </lineage>
</organism>
<dbReference type="AlphaFoldDB" id="A0A835UZU0"/>
<proteinExistence type="predicted"/>